<comment type="caution">
    <text evidence="3">The sequence shown here is derived from an EMBL/GenBank/DDBJ whole genome shotgun (WGS) entry which is preliminary data.</text>
</comment>
<dbReference type="OrthoDB" id="3627567at2"/>
<dbReference type="EMBL" id="VJWX01000006">
    <property type="protein sequence ID" value="TVT62185.1"/>
    <property type="molecule type" value="Genomic_DNA"/>
</dbReference>
<dbReference type="AlphaFoldDB" id="A0A558DME0"/>
<dbReference type="InterPro" id="IPR024520">
    <property type="entry name" value="DUF3558"/>
</dbReference>
<evidence type="ECO:0000313" key="3">
    <source>
        <dbReference type="EMBL" id="TVT62185.1"/>
    </source>
</evidence>
<keyword evidence="4" id="KW-1185">Reference proteome</keyword>
<reference evidence="3 4" key="1">
    <citation type="submission" date="2019-07" db="EMBL/GenBank/DDBJ databases">
        <authorList>
            <person name="Duangmal K."/>
            <person name="Teo W.F.A."/>
        </authorList>
    </citation>
    <scope>NUCLEOTIDE SEQUENCE [LARGE SCALE GENOMIC DNA]</scope>
    <source>
        <strain evidence="3 4">TBRC 6029</strain>
    </source>
</reference>
<reference evidence="3 4" key="2">
    <citation type="submission" date="2019-08" db="EMBL/GenBank/DDBJ databases">
        <title>Amycolatopsis acidicola sp. nov., isolated from peat swamp forest soil.</title>
        <authorList>
            <person name="Srisuk N."/>
        </authorList>
    </citation>
    <scope>NUCLEOTIDE SEQUENCE [LARGE SCALE GENOMIC DNA]</scope>
    <source>
        <strain evidence="3 4">TBRC 6029</strain>
    </source>
</reference>
<name>A0A558DME0_9PSEU</name>
<feature type="chain" id="PRO_5038983426" evidence="2">
    <location>
        <begin position="20"/>
        <end position="191"/>
    </location>
</feature>
<accession>A0A558DME0</accession>
<feature type="region of interest" description="Disordered" evidence="1">
    <location>
        <begin position="21"/>
        <end position="46"/>
    </location>
</feature>
<dbReference type="Pfam" id="PF12079">
    <property type="entry name" value="DUF3558"/>
    <property type="match status" value="1"/>
</dbReference>
<evidence type="ECO:0000313" key="4">
    <source>
        <dbReference type="Proteomes" id="UP000320011"/>
    </source>
</evidence>
<dbReference type="Proteomes" id="UP000320011">
    <property type="component" value="Unassembled WGS sequence"/>
</dbReference>
<feature type="signal peptide" evidence="2">
    <location>
        <begin position="1"/>
        <end position="19"/>
    </location>
</feature>
<proteinExistence type="predicted"/>
<evidence type="ECO:0000256" key="1">
    <source>
        <dbReference type="SAM" id="MobiDB-lite"/>
    </source>
</evidence>
<evidence type="ECO:0000256" key="2">
    <source>
        <dbReference type="SAM" id="SignalP"/>
    </source>
</evidence>
<dbReference type="RefSeq" id="WP_144585124.1">
    <property type="nucleotide sequence ID" value="NZ_VJWX01000006.1"/>
</dbReference>
<dbReference type="PROSITE" id="PS51257">
    <property type="entry name" value="PROKAR_LIPOPROTEIN"/>
    <property type="match status" value="1"/>
</dbReference>
<gene>
    <name evidence="3" type="ORF">FNH05_01565</name>
</gene>
<sequence>MRSAALSTIIAATSLTAVACSSTHTGPPSPVSSQATSSSAGPSSTAAATGKLTGLNACTLLADNETQQIASGAGAHLDEGELGGAGTSKCQWSKSEIGGRGGVTFSVVVRPAQSINDVVVKSSGRLSNTTSTGGRAVALVKGNEGEGSCLAAVAVGSGRIDINAVTNHGTNEQMCSVVSKIDDFVEPRLPS</sequence>
<feature type="compositionally biased region" description="Low complexity" evidence="1">
    <location>
        <begin position="31"/>
        <end position="46"/>
    </location>
</feature>
<keyword evidence="2" id="KW-0732">Signal</keyword>
<protein>
    <submittedName>
        <fullName evidence="3">DUF3558 domain-containing protein</fullName>
    </submittedName>
</protein>
<organism evidence="3 4">
    <name type="scientific">Amycolatopsis rhizosphaerae</name>
    <dbReference type="NCBI Taxonomy" id="2053003"/>
    <lineage>
        <taxon>Bacteria</taxon>
        <taxon>Bacillati</taxon>
        <taxon>Actinomycetota</taxon>
        <taxon>Actinomycetes</taxon>
        <taxon>Pseudonocardiales</taxon>
        <taxon>Pseudonocardiaceae</taxon>
        <taxon>Amycolatopsis</taxon>
    </lineage>
</organism>